<dbReference type="KEGG" id="lti:JW886_09580"/>
<proteinExistence type="predicted"/>
<name>A0AA45KI53_9LACT</name>
<gene>
    <name evidence="1" type="ORF">JW886_09580</name>
</gene>
<reference evidence="1 2" key="1">
    <citation type="submission" date="2021-02" db="EMBL/GenBank/DDBJ databases">
        <title>Complete genome sequence of Lactococcus lactis strain K_LL004.</title>
        <authorList>
            <person name="Kim H.B."/>
        </authorList>
    </citation>
    <scope>NUCLEOTIDE SEQUENCE [LARGE SCALE GENOMIC DNA]</scope>
    <source>
        <strain evidence="1 2">K_LL004</strain>
    </source>
</reference>
<accession>A0AA45KI53</accession>
<protein>
    <submittedName>
        <fullName evidence="1">Uncharacterized protein</fullName>
    </submittedName>
</protein>
<dbReference type="Proteomes" id="UP000663608">
    <property type="component" value="Chromosome"/>
</dbReference>
<sequence>MIYEVNIKSNFDRLQQGVNTRTADIEIAIINAQTKKLFKCFSISPEIIRDTETDYYFEIDFRRCYIGREEGRILSKLGVQKFSKNEIYSKDLEIELNYE</sequence>
<keyword evidence="2" id="KW-1185">Reference proteome</keyword>
<dbReference type="RefSeq" id="WP_205871973.1">
    <property type="nucleotide sequence ID" value="NZ_CP070872.1"/>
</dbReference>
<dbReference type="AlphaFoldDB" id="A0AA45KI53"/>
<evidence type="ECO:0000313" key="1">
    <source>
        <dbReference type="EMBL" id="QSE76686.1"/>
    </source>
</evidence>
<organism evidence="1 2">
    <name type="scientific">Lactococcus taiwanensis</name>
    <dbReference type="NCBI Taxonomy" id="1151742"/>
    <lineage>
        <taxon>Bacteria</taxon>
        <taxon>Bacillati</taxon>
        <taxon>Bacillota</taxon>
        <taxon>Bacilli</taxon>
        <taxon>Lactobacillales</taxon>
        <taxon>Streptococcaceae</taxon>
        <taxon>Lactococcus</taxon>
    </lineage>
</organism>
<dbReference type="EMBL" id="CP070872">
    <property type="protein sequence ID" value="QSE76686.1"/>
    <property type="molecule type" value="Genomic_DNA"/>
</dbReference>
<evidence type="ECO:0000313" key="2">
    <source>
        <dbReference type="Proteomes" id="UP000663608"/>
    </source>
</evidence>